<evidence type="ECO:0000256" key="2">
    <source>
        <dbReference type="SAM" id="SignalP"/>
    </source>
</evidence>
<reference evidence="3" key="1">
    <citation type="submission" date="2020-10" db="EMBL/GenBank/DDBJ databases">
        <authorList>
            <person name="Roach M.J.R."/>
        </authorList>
    </citation>
    <scope>NUCLEOTIDE SEQUENCE</scope>
    <source>
        <strain evidence="3">CBS 1945</strain>
    </source>
</reference>
<keyword evidence="2" id="KW-0732">Signal</keyword>
<sequence>MKHFLIWCIGFFYIAILLRHGKGTEVKEFRKSDLLLNANDSKDIEKGESKVVIGTNNFWFSKEKKKKVNNAERDGKKIKDIGSSIVLRSVPPNSSSMLFASRVGCQSDDCNEEVHHHHKKTIIETTTEIDCDMDTVTETEIAEETTTVYEEQYTTREVDYVTDTEYDVITETDHEFVLSTKTILEVSMETITIAKKTVTKKKTKTETETETETEYEPTTRTKTSIEYSTTTKSYTTTLTTTLPTTTTATITNAGATTTIYGVSRRGSRFCAIASRFGFMCVT</sequence>
<name>A0A875RW66_EENNA</name>
<evidence type="ECO:0000256" key="1">
    <source>
        <dbReference type="SAM" id="MobiDB-lite"/>
    </source>
</evidence>
<gene>
    <name evidence="3" type="ORF">FOA43_003483</name>
</gene>
<protein>
    <submittedName>
        <fullName evidence="3">Uncharacterized protein</fullName>
    </submittedName>
</protein>
<proteinExistence type="predicted"/>
<accession>A0A875RW66</accession>
<feature type="region of interest" description="Disordered" evidence="1">
    <location>
        <begin position="202"/>
        <end position="224"/>
    </location>
</feature>
<dbReference type="EMBL" id="CP064815">
    <property type="protein sequence ID" value="QPG76097.1"/>
    <property type="molecule type" value="Genomic_DNA"/>
</dbReference>
<feature type="signal peptide" evidence="2">
    <location>
        <begin position="1"/>
        <end position="23"/>
    </location>
</feature>
<dbReference type="RefSeq" id="XP_038779662.1">
    <property type="nucleotide sequence ID" value="XM_038923734.1"/>
</dbReference>
<dbReference type="KEGG" id="bnn:FOA43_003483"/>
<dbReference type="AlphaFoldDB" id="A0A875RW66"/>
<dbReference type="Proteomes" id="UP000662931">
    <property type="component" value="Chromosome 4"/>
</dbReference>
<evidence type="ECO:0000313" key="4">
    <source>
        <dbReference type="Proteomes" id="UP000662931"/>
    </source>
</evidence>
<evidence type="ECO:0000313" key="3">
    <source>
        <dbReference type="EMBL" id="QPG76097.1"/>
    </source>
</evidence>
<organism evidence="3 4">
    <name type="scientific">Eeniella nana</name>
    <name type="common">Yeast</name>
    <name type="synonym">Brettanomyces nanus</name>
    <dbReference type="NCBI Taxonomy" id="13502"/>
    <lineage>
        <taxon>Eukaryota</taxon>
        <taxon>Fungi</taxon>
        <taxon>Dikarya</taxon>
        <taxon>Ascomycota</taxon>
        <taxon>Saccharomycotina</taxon>
        <taxon>Pichiomycetes</taxon>
        <taxon>Pichiales</taxon>
        <taxon>Pichiaceae</taxon>
        <taxon>Brettanomyces</taxon>
    </lineage>
</organism>
<feature type="chain" id="PRO_5034836439" evidence="2">
    <location>
        <begin position="24"/>
        <end position="282"/>
    </location>
</feature>
<keyword evidence="4" id="KW-1185">Reference proteome</keyword>
<dbReference type="GeneID" id="62196883"/>